<comment type="caution">
    <text evidence="1">The sequence shown here is derived from an EMBL/GenBank/DDBJ whole genome shotgun (WGS) entry which is preliminary data.</text>
</comment>
<proteinExistence type="predicted"/>
<dbReference type="Pfam" id="PF00480">
    <property type="entry name" value="ROK"/>
    <property type="match status" value="1"/>
</dbReference>
<name>A0ABT0BJF7_9SPHN</name>
<dbReference type="Proteomes" id="UP001162881">
    <property type="component" value="Unassembled WGS sequence"/>
</dbReference>
<dbReference type="InterPro" id="IPR000600">
    <property type="entry name" value="ROK"/>
</dbReference>
<keyword evidence="2" id="KW-1185">Reference proteome</keyword>
<reference evidence="1" key="1">
    <citation type="submission" date="2022-03" db="EMBL/GenBank/DDBJ databases">
        <title>Identification of a novel bacterium isolated from mangrove sediments.</title>
        <authorList>
            <person name="Pan X."/>
        </authorList>
    </citation>
    <scope>NUCLEOTIDE SEQUENCE</scope>
    <source>
        <strain evidence="1">B1949</strain>
    </source>
</reference>
<dbReference type="SUPFAM" id="SSF53067">
    <property type="entry name" value="Actin-like ATPase domain"/>
    <property type="match status" value="1"/>
</dbReference>
<gene>
    <name evidence="1" type="ORF">MTR62_21095</name>
</gene>
<organism evidence="1 2">
    <name type="scientific">Novosphingobium organovorum</name>
    <dbReference type="NCBI Taxonomy" id="2930092"/>
    <lineage>
        <taxon>Bacteria</taxon>
        <taxon>Pseudomonadati</taxon>
        <taxon>Pseudomonadota</taxon>
        <taxon>Alphaproteobacteria</taxon>
        <taxon>Sphingomonadales</taxon>
        <taxon>Sphingomonadaceae</taxon>
        <taxon>Novosphingobium</taxon>
    </lineage>
</organism>
<dbReference type="EMBL" id="JALHLF010000255">
    <property type="protein sequence ID" value="MCJ2185164.1"/>
    <property type="molecule type" value="Genomic_DNA"/>
</dbReference>
<evidence type="ECO:0000313" key="2">
    <source>
        <dbReference type="Proteomes" id="UP001162881"/>
    </source>
</evidence>
<sequence>DGAAREALARYRDRLARALTVVANLIDPEVIVLGGGMSNVDALYEGLAQAIAARSFSGAWAGRVAKARWGDSSGVRGAALLWSREDVLAVS</sequence>
<dbReference type="RefSeq" id="WP_244024640.1">
    <property type="nucleotide sequence ID" value="NZ_JALHLF010000255.1"/>
</dbReference>
<dbReference type="Gene3D" id="3.30.420.40">
    <property type="match status" value="1"/>
</dbReference>
<accession>A0ABT0BJF7</accession>
<dbReference type="InterPro" id="IPR043129">
    <property type="entry name" value="ATPase_NBD"/>
</dbReference>
<protein>
    <submittedName>
        <fullName evidence="1">ROK family protein</fullName>
    </submittedName>
</protein>
<feature type="non-terminal residue" evidence="1">
    <location>
        <position position="1"/>
    </location>
</feature>
<evidence type="ECO:0000313" key="1">
    <source>
        <dbReference type="EMBL" id="MCJ2185164.1"/>
    </source>
</evidence>